<dbReference type="EMBL" id="JBEPAZ010000177">
    <property type="protein sequence ID" value="MER6434684.1"/>
    <property type="molecule type" value="Genomic_DNA"/>
</dbReference>
<accession>A0ABV1ULS0</accession>
<comment type="caution">
    <text evidence="1">The sequence shown here is derived from an EMBL/GenBank/DDBJ whole genome shotgun (WGS) entry which is preliminary data.</text>
</comment>
<keyword evidence="2" id="KW-1185">Reference proteome</keyword>
<organism evidence="1 2">
    <name type="scientific">Streptomyces sp. 900105245</name>
    <dbReference type="NCBI Taxonomy" id="3154379"/>
    <lineage>
        <taxon>Bacteria</taxon>
        <taxon>Bacillati</taxon>
        <taxon>Actinomycetota</taxon>
        <taxon>Actinomycetes</taxon>
        <taxon>Kitasatosporales</taxon>
        <taxon>Streptomycetaceae</taxon>
        <taxon>Streptomyces</taxon>
    </lineage>
</organism>
<dbReference type="RefSeq" id="WP_352066478.1">
    <property type="nucleotide sequence ID" value="NZ_JBEPAZ010000177.1"/>
</dbReference>
<dbReference type="Proteomes" id="UP001470023">
    <property type="component" value="Unassembled WGS sequence"/>
</dbReference>
<name>A0ABV1ULS0_9ACTN</name>
<proteinExistence type="predicted"/>
<reference evidence="1 2" key="1">
    <citation type="submission" date="2024-06" db="EMBL/GenBank/DDBJ databases">
        <title>The Natural Products Discovery Center: Release of the First 8490 Sequenced Strains for Exploring Actinobacteria Biosynthetic Diversity.</title>
        <authorList>
            <person name="Kalkreuter E."/>
            <person name="Kautsar S.A."/>
            <person name="Yang D."/>
            <person name="Bader C.D."/>
            <person name="Teijaro C.N."/>
            <person name="Fluegel L."/>
            <person name="Davis C.M."/>
            <person name="Simpson J.R."/>
            <person name="Lauterbach L."/>
            <person name="Steele A.D."/>
            <person name="Gui C."/>
            <person name="Meng S."/>
            <person name="Li G."/>
            <person name="Viehrig K."/>
            <person name="Ye F."/>
            <person name="Su P."/>
            <person name="Kiefer A.F."/>
            <person name="Nichols A."/>
            <person name="Cepeda A.J."/>
            <person name="Yan W."/>
            <person name="Fan B."/>
            <person name="Jiang Y."/>
            <person name="Adhikari A."/>
            <person name="Zheng C.-J."/>
            <person name="Schuster L."/>
            <person name="Cowan T.M."/>
            <person name="Smanski M.J."/>
            <person name="Chevrette M.G."/>
            <person name="De Carvalho L.P.S."/>
            <person name="Shen B."/>
        </authorList>
    </citation>
    <scope>NUCLEOTIDE SEQUENCE [LARGE SCALE GENOMIC DNA]</scope>
    <source>
        <strain evidence="1 2">NPDC001166</strain>
    </source>
</reference>
<evidence type="ECO:0000313" key="2">
    <source>
        <dbReference type="Proteomes" id="UP001470023"/>
    </source>
</evidence>
<evidence type="ECO:0000313" key="1">
    <source>
        <dbReference type="EMBL" id="MER6434684.1"/>
    </source>
</evidence>
<sequence length="119" mass="13285">MGRRMLEHALADEVPFGWVAADAVYGMDPKLRAFCHHNRLRQVLAVPVCLPLSGPPGGNERQPKVARSGWKRTRLGRRKHGWLIPGPLLKSSVYAFRHLLTAACLNARHTLDVIAECDL</sequence>
<gene>
    <name evidence="1" type="ORF">ABT272_45385</name>
</gene>
<evidence type="ECO:0008006" key="3">
    <source>
        <dbReference type="Google" id="ProtNLM"/>
    </source>
</evidence>
<protein>
    <recommendedName>
        <fullName evidence="3">Transposase</fullName>
    </recommendedName>
</protein>